<dbReference type="EMBL" id="RSCD01000003">
    <property type="protein sequence ID" value="RSH94085.1"/>
    <property type="molecule type" value="Genomic_DNA"/>
</dbReference>
<reference evidence="2 3" key="1">
    <citation type="submission" date="2018-11" db="EMBL/GenBank/DDBJ databases">
        <title>Genome sequence of Saitozyma podzolica DSM 27192.</title>
        <authorList>
            <person name="Aliyu H."/>
            <person name="Gorte O."/>
            <person name="Ochsenreither K."/>
        </authorList>
    </citation>
    <scope>NUCLEOTIDE SEQUENCE [LARGE SCALE GENOMIC DNA]</scope>
    <source>
        <strain evidence="2 3">DSM 27192</strain>
    </source>
</reference>
<accession>A0A427YSX2</accession>
<gene>
    <name evidence="2" type="ORF">EHS25_006739</name>
</gene>
<dbReference type="GO" id="GO:0006397">
    <property type="term" value="P:mRNA processing"/>
    <property type="evidence" value="ECO:0007669"/>
    <property type="project" value="UniProtKB-KW"/>
</dbReference>
<dbReference type="PANTHER" id="PTHR23204">
    <property type="entry name" value="CLEAVAGE AND POLYADENYLATION SPECIFIC FACTOR"/>
    <property type="match status" value="1"/>
</dbReference>
<evidence type="ECO:0000313" key="2">
    <source>
        <dbReference type="EMBL" id="RSH94085.1"/>
    </source>
</evidence>
<dbReference type="InterPro" id="IPR035979">
    <property type="entry name" value="RBD_domain_sf"/>
</dbReference>
<dbReference type="GO" id="GO:0005634">
    <property type="term" value="C:nucleus"/>
    <property type="evidence" value="ECO:0007669"/>
    <property type="project" value="UniProtKB-SubCell"/>
</dbReference>
<feature type="region of interest" description="Disordered" evidence="1">
    <location>
        <begin position="177"/>
        <end position="206"/>
    </location>
</feature>
<sequence>MASEQPVGAHITAKLTIKKAAPRKVLGDGPNAKGLINYLSSEQITITDLHWWTTDMHLLEAANIAGVELRLHDISFAEHKVNGKSKGIATINCRSPEKASKLVHWFHSNEFQGKSITPSYVTGTPIKMGQAALAPLRPLANLGLSANFATNAHRGINFNRLRPHNRQVVQQALGIGAGSSRGEHGRGGNAKGASGHGHGATGSMSGMAHDEWSSAGINFEYYPRQAANAFVTYDSYAPQSF</sequence>
<name>A0A427YSX2_9TREE</name>
<feature type="compositionally biased region" description="Gly residues" evidence="1">
    <location>
        <begin position="187"/>
        <end position="200"/>
    </location>
</feature>
<dbReference type="AlphaFoldDB" id="A0A427YSX2"/>
<dbReference type="GO" id="GO:0003676">
    <property type="term" value="F:nucleic acid binding"/>
    <property type="evidence" value="ECO:0007669"/>
    <property type="project" value="InterPro"/>
</dbReference>
<protein>
    <recommendedName>
        <fullName evidence="4">RRM domain-containing protein</fullName>
    </recommendedName>
</protein>
<organism evidence="2 3">
    <name type="scientific">Saitozyma podzolica</name>
    <dbReference type="NCBI Taxonomy" id="1890683"/>
    <lineage>
        <taxon>Eukaryota</taxon>
        <taxon>Fungi</taxon>
        <taxon>Dikarya</taxon>
        <taxon>Basidiomycota</taxon>
        <taxon>Agaricomycotina</taxon>
        <taxon>Tremellomycetes</taxon>
        <taxon>Tremellales</taxon>
        <taxon>Trimorphomycetaceae</taxon>
        <taxon>Saitozyma</taxon>
    </lineage>
</organism>
<comment type="caution">
    <text evidence="2">The sequence shown here is derived from an EMBL/GenBank/DDBJ whole genome shotgun (WGS) entry which is preliminary data.</text>
</comment>
<dbReference type="Proteomes" id="UP000279259">
    <property type="component" value="Unassembled WGS sequence"/>
</dbReference>
<evidence type="ECO:0008006" key="4">
    <source>
        <dbReference type="Google" id="ProtNLM"/>
    </source>
</evidence>
<dbReference type="OrthoDB" id="10065185at2759"/>
<dbReference type="InterPro" id="IPR012677">
    <property type="entry name" value="Nucleotide-bd_a/b_plait_sf"/>
</dbReference>
<dbReference type="SUPFAM" id="SSF54928">
    <property type="entry name" value="RNA-binding domain, RBD"/>
    <property type="match status" value="1"/>
</dbReference>
<dbReference type="STRING" id="1890683.A0A427YSX2"/>
<dbReference type="InterPro" id="IPR034772">
    <property type="entry name" value="CPSF6/7"/>
</dbReference>
<dbReference type="Gene3D" id="3.30.70.330">
    <property type="match status" value="1"/>
</dbReference>
<evidence type="ECO:0000256" key="1">
    <source>
        <dbReference type="SAM" id="MobiDB-lite"/>
    </source>
</evidence>
<proteinExistence type="predicted"/>
<evidence type="ECO:0000313" key="3">
    <source>
        <dbReference type="Proteomes" id="UP000279259"/>
    </source>
</evidence>
<keyword evidence="3" id="KW-1185">Reference proteome</keyword>